<evidence type="ECO:0000256" key="3">
    <source>
        <dbReference type="ARBA" id="ARBA00004286"/>
    </source>
</evidence>
<evidence type="ECO:0000256" key="5">
    <source>
        <dbReference type="ARBA" id="ARBA00022454"/>
    </source>
</evidence>
<evidence type="ECO:0000313" key="11">
    <source>
        <dbReference type="EMBL" id="CAD7229316.1"/>
    </source>
</evidence>
<sequence>MTHIESVTIRGIRTFSAKQDEKVPFKTPLTIILGDNGCGKTTIIECLKYGAIGEFPPNSSMGKTFVRDPRKTATSSVNAKVTLSLLDRHEKPFVVSRILEGSSSVSNAGELKLSVRAKDVAVKKVGPGGIEQHMTRKVADANVEISGVLGVSPAVINNVIFCHQEDSNWPLDESKKVKEKFDAIFSMTNYMKCLEEVRAKKKDFQDKLKVMREGLEQISFRVKQVERFEKQLEDKRHEIEVAEFKKRQMERCKAPKEKEIQDVETELAAALSVKDKIERKKADIQGNQEFQDDLKAMIRNEYSGTVEQLEEEIRNFSARVTSKQDRVDELASELGNVSREKEELEEQRYQLREEKSHLEAAEKAFQACEQDLKQTGKAAAQEYKLPCESTPKALIRGLEVEVGVKERKTKELQENWERKIREQQAKVDDLRREESSLSTEVKLKEQKNEELSEKRKAVDVQMASLRVSRLDLDVKSSQLERFEKELDELNESYNEDSLADELKLNKEQRDELEKEVGALASELDDINSDVENRSVIENLQHEIFKKEEIIKELQEKNRDSFSKFFSDDVRVPEYEEKLKAGIREREETVRESQKAHSKAKQEVAKLSTSEEHIKNDLKKKEAELREKEDQLVRKLGGEQKTVQETIDAIRQEIQHLEEQSTHKETLARAFVQLGEKAKQNPSQPCLLCRRNFNDESEKENMWKTIEKVKKFASPEEMKRKDEELVRLRLRLDELTELKGVEFAVQDLKENGIPNARKSLQEIQGRVNEVDTQAGALEKSRSDLERELKMAWELQGDVREIQSAFREKEEALEKLELKKRFMDTKKIRRNPETVRRAKSVKESDLRAARVKVEELENRRNRFLEQRERMVARRAAAVEEMSKVNKLISERDRLEKSKVEIADQLKVIGEEILSLKQRLPVVDGKLRKAEKLLADLLMSSKTEQEQHRESLDKVKKSLEDLKNLNQRCDEFLASGQQDRLRSMVSEMDELQDKLSKVEKQIQDIRQKQDVIKDELANQKAFEQELKNSLKLLQRRSEREVLEKELEELKNDLGNRNVRELQERRRTKLEDLSELQYQIAAAEGQLKELTQSLTSVETQLKHRDLSNVKEEYRKKSCEENLVKIVITDLEKYFKALCWSISKYHETKLELLNQIIRDLWRRTYRGGDIEYIEVQADAESGGGVTKSGVLRAKFNYRVVMVKELSMAKKEMVASGFRSRNLTMDGKSSNLTDDNISFLQKMDMRGRCSAGQKVLASLIIRLALAQTFGAQCGILTLDEPTTNLDSENIDSLAKSLASIVQEYQRRNSSAQLIVITHDVEFVRMLCDAAESDQYVEVKRRPGSNTTQVIEHRRNEGQAFLKRKPRYARTIGDRILDDD</sequence>
<dbReference type="GO" id="GO:0030870">
    <property type="term" value="C:Mre11 complex"/>
    <property type="evidence" value="ECO:0007669"/>
    <property type="project" value="TreeGrafter"/>
</dbReference>
<keyword evidence="6" id="KW-0479">Metal-binding</keyword>
<evidence type="ECO:0000259" key="10">
    <source>
        <dbReference type="Pfam" id="PF13476"/>
    </source>
</evidence>
<keyword evidence="8" id="KW-0539">Nucleus</keyword>
<evidence type="ECO:0000256" key="6">
    <source>
        <dbReference type="ARBA" id="ARBA00022723"/>
    </source>
</evidence>
<name>A0A7R8ZPH5_9CRUS</name>
<dbReference type="GO" id="GO:0003691">
    <property type="term" value="F:double-stranded telomeric DNA binding"/>
    <property type="evidence" value="ECO:0007669"/>
    <property type="project" value="TreeGrafter"/>
</dbReference>
<keyword evidence="5" id="KW-0158">Chromosome</keyword>
<dbReference type="GO" id="GO:0000722">
    <property type="term" value="P:telomere maintenance via recombination"/>
    <property type="evidence" value="ECO:0007669"/>
    <property type="project" value="TreeGrafter"/>
</dbReference>
<evidence type="ECO:0000256" key="2">
    <source>
        <dbReference type="ARBA" id="ARBA00004123"/>
    </source>
</evidence>
<evidence type="ECO:0000256" key="4">
    <source>
        <dbReference type="ARBA" id="ARBA00009439"/>
    </source>
</evidence>
<proteinExistence type="inferred from homology"/>
<accession>A0A7R8ZPH5</accession>
<dbReference type="EMBL" id="OB661997">
    <property type="protein sequence ID" value="CAD7229316.1"/>
    <property type="molecule type" value="Genomic_DNA"/>
</dbReference>
<evidence type="ECO:0000256" key="1">
    <source>
        <dbReference type="ARBA" id="ARBA00001947"/>
    </source>
</evidence>
<dbReference type="GO" id="GO:0007004">
    <property type="term" value="P:telomere maintenance via telomerase"/>
    <property type="evidence" value="ECO:0007669"/>
    <property type="project" value="TreeGrafter"/>
</dbReference>
<dbReference type="GO" id="GO:0000794">
    <property type="term" value="C:condensed nuclear chromosome"/>
    <property type="evidence" value="ECO:0007669"/>
    <property type="project" value="TreeGrafter"/>
</dbReference>
<feature type="domain" description="Rad50/SbcC-type AAA" evidence="10">
    <location>
        <begin position="6"/>
        <end position="240"/>
    </location>
</feature>
<dbReference type="PANTHER" id="PTHR18867">
    <property type="entry name" value="RAD50"/>
    <property type="match status" value="1"/>
</dbReference>
<dbReference type="Gene3D" id="3.40.50.300">
    <property type="entry name" value="P-loop containing nucleotide triphosphate hydrolases"/>
    <property type="match status" value="2"/>
</dbReference>
<evidence type="ECO:0000256" key="7">
    <source>
        <dbReference type="ARBA" id="ARBA00022833"/>
    </source>
</evidence>
<dbReference type="SUPFAM" id="SSF52540">
    <property type="entry name" value="P-loop containing nucleoside triphosphate hydrolases"/>
    <property type="match status" value="2"/>
</dbReference>
<dbReference type="GO" id="GO:0070192">
    <property type="term" value="P:chromosome organization involved in meiotic cell cycle"/>
    <property type="evidence" value="ECO:0007669"/>
    <property type="project" value="TreeGrafter"/>
</dbReference>
<dbReference type="OrthoDB" id="18797at2759"/>
<reference evidence="11" key="1">
    <citation type="submission" date="2020-11" db="EMBL/GenBank/DDBJ databases">
        <authorList>
            <person name="Tran Van P."/>
        </authorList>
    </citation>
    <scope>NUCLEOTIDE SEQUENCE</scope>
</reference>
<dbReference type="GO" id="GO:0043047">
    <property type="term" value="F:single-stranded telomeric DNA binding"/>
    <property type="evidence" value="ECO:0007669"/>
    <property type="project" value="TreeGrafter"/>
</dbReference>
<gene>
    <name evidence="11" type="ORF">CTOB1V02_LOCUS7188</name>
</gene>
<keyword evidence="7" id="KW-0862">Zinc</keyword>
<dbReference type="GO" id="GO:0016887">
    <property type="term" value="F:ATP hydrolysis activity"/>
    <property type="evidence" value="ECO:0007669"/>
    <property type="project" value="InterPro"/>
</dbReference>
<dbReference type="GO" id="GO:0046872">
    <property type="term" value="F:metal ion binding"/>
    <property type="evidence" value="ECO:0007669"/>
    <property type="project" value="UniProtKB-KW"/>
</dbReference>
<comment type="catalytic activity">
    <reaction evidence="9">
        <text>ATP + H2O = ADP + phosphate + H(+)</text>
        <dbReference type="Rhea" id="RHEA:13065"/>
        <dbReference type="ChEBI" id="CHEBI:15377"/>
        <dbReference type="ChEBI" id="CHEBI:15378"/>
        <dbReference type="ChEBI" id="CHEBI:30616"/>
        <dbReference type="ChEBI" id="CHEBI:43474"/>
        <dbReference type="ChEBI" id="CHEBI:456216"/>
    </reaction>
</comment>
<dbReference type="GO" id="GO:0006302">
    <property type="term" value="P:double-strand break repair"/>
    <property type="evidence" value="ECO:0007669"/>
    <property type="project" value="InterPro"/>
</dbReference>
<dbReference type="GO" id="GO:0051880">
    <property type="term" value="F:G-quadruplex DNA binding"/>
    <property type="evidence" value="ECO:0007669"/>
    <property type="project" value="TreeGrafter"/>
</dbReference>
<comment type="subcellular location">
    <subcellularLocation>
        <location evidence="3">Chromosome</location>
    </subcellularLocation>
    <subcellularLocation>
        <location evidence="2">Nucleus</location>
    </subcellularLocation>
</comment>
<comment type="similarity">
    <text evidence="4">Belongs to the SMC family. RAD50 subfamily.</text>
</comment>
<evidence type="ECO:0000256" key="9">
    <source>
        <dbReference type="ARBA" id="ARBA00049360"/>
    </source>
</evidence>
<dbReference type="InterPro" id="IPR038729">
    <property type="entry name" value="Rad50/SbcC_AAA"/>
</dbReference>
<evidence type="ECO:0000256" key="8">
    <source>
        <dbReference type="ARBA" id="ARBA00023242"/>
    </source>
</evidence>
<dbReference type="PANTHER" id="PTHR18867:SF12">
    <property type="entry name" value="DNA REPAIR PROTEIN RAD50"/>
    <property type="match status" value="1"/>
</dbReference>
<protein>
    <recommendedName>
        <fullName evidence="10">Rad50/SbcC-type AAA domain-containing protein</fullName>
    </recommendedName>
</protein>
<dbReference type="InterPro" id="IPR027417">
    <property type="entry name" value="P-loop_NTPase"/>
</dbReference>
<organism evidence="11">
    <name type="scientific">Cyprideis torosa</name>
    <dbReference type="NCBI Taxonomy" id="163714"/>
    <lineage>
        <taxon>Eukaryota</taxon>
        <taxon>Metazoa</taxon>
        <taxon>Ecdysozoa</taxon>
        <taxon>Arthropoda</taxon>
        <taxon>Crustacea</taxon>
        <taxon>Oligostraca</taxon>
        <taxon>Ostracoda</taxon>
        <taxon>Podocopa</taxon>
        <taxon>Podocopida</taxon>
        <taxon>Cytherocopina</taxon>
        <taxon>Cytheroidea</taxon>
        <taxon>Cytherideidae</taxon>
        <taxon>Cyprideis</taxon>
    </lineage>
</organism>
<comment type="cofactor">
    <cofactor evidence="1">
        <name>Zn(2+)</name>
        <dbReference type="ChEBI" id="CHEBI:29105"/>
    </cofactor>
</comment>
<dbReference type="Pfam" id="PF13476">
    <property type="entry name" value="AAA_23"/>
    <property type="match status" value="1"/>
</dbReference>